<evidence type="ECO:0000313" key="2">
    <source>
        <dbReference type="EMBL" id="KAL1595553.1"/>
    </source>
</evidence>
<name>A0ABR3QTR1_9PLEO</name>
<keyword evidence="2" id="KW-0378">Hydrolase</keyword>
<dbReference type="EMBL" id="JAKIXB020000031">
    <property type="protein sequence ID" value="KAL1595553.1"/>
    <property type="molecule type" value="Genomic_DNA"/>
</dbReference>
<accession>A0ABR3QTR1</accession>
<feature type="region of interest" description="Disordered" evidence="1">
    <location>
        <begin position="292"/>
        <end position="314"/>
    </location>
</feature>
<reference evidence="2 3" key="1">
    <citation type="submission" date="2024-02" db="EMBL/GenBank/DDBJ databases">
        <title>De novo assembly and annotation of 12 fungi associated with fruit tree decline syndrome in Ontario, Canada.</title>
        <authorList>
            <person name="Sulman M."/>
            <person name="Ellouze W."/>
            <person name="Ilyukhin E."/>
        </authorList>
    </citation>
    <scope>NUCLEOTIDE SEQUENCE [LARGE SCALE GENOMIC DNA]</scope>
    <source>
        <strain evidence="2 3">M97-236</strain>
    </source>
</reference>
<dbReference type="GO" id="GO:0008233">
    <property type="term" value="F:peptidase activity"/>
    <property type="evidence" value="ECO:0007669"/>
    <property type="project" value="UniProtKB-KW"/>
</dbReference>
<dbReference type="Proteomes" id="UP001521222">
    <property type="component" value="Unassembled WGS sequence"/>
</dbReference>
<sequence>MADTTAQLQACKAAASNYQSQLQTAASKDEALNLAIGAAENLMKALKLSSNADEKKRLKAQCGVLMDVADRIKKSEHWTPLAKQQPKNNKNAQIGQWAASVDVSASPGRAYPENASSQPSSMYSLSPAAAHATTRSISGNLPFSSVSFPSQHSFEPYVYQEESRQAFISLIDLSEDQSLLLRDIGRDNCSNAYTDTQRQDSSQVRTGGALNIDLSPETGRRAPSPFAPSISQAHRSGATTAIPAQALSAPIEPKLASPSHIHRLAEPVSTRKRSRKEDIILLKASVVNGFKCPPWDKNPPPADFTPQNGQDLFV</sequence>
<gene>
    <name evidence="2" type="primary">RIM13_2</name>
    <name evidence="2" type="ORF">SLS59_008190</name>
</gene>
<protein>
    <submittedName>
        <fullName evidence="2">Cysteine protease</fullName>
    </submittedName>
</protein>
<keyword evidence="3" id="KW-1185">Reference proteome</keyword>
<feature type="compositionally biased region" description="Polar residues" evidence="1">
    <location>
        <begin position="188"/>
        <end position="205"/>
    </location>
</feature>
<feature type="region of interest" description="Disordered" evidence="1">
    <location>
        <begin position="188"/>
        <end position="237"/>
    </location>
</feature>
<organism evidence="2 3">
    <name type="scientific">Nothophoma quercina</name>
    <dbReference type="NCBI Taxonomy" id="749835"/>
    <lineage>
        <taxon>Eukaryota</taxon>
        <taxon>Fungi</taxon>
        <taxon>Dikarya</taxon>
        <taxon>Ascomycota</taxon>
        <taxon>Pezizomycotina</taxon>
        <taxon>Dothideomycetes</taxon>
        <taxon>Pleosporomycetidae</taxon>
        <taxon>Pleosporales</taxon>
        <taxon>Pleosporineae</taxon>
        <taxon>Didymellaceae</taxon>
        <taxon>Nothophoma</taxon>
    </lineage>
</organism>
<keyword evidence="2" id="KW-0645">Protease</keyword>
<evidence type="ECO:0000256" key="1">
    <source>
        <dbReference type="SAM" id="MobiDB-lite"/>
    </source>
</evidence>
<dbReference type="GO" id="GO:0006508">
    <property type="term" value="P:proteolysis"/>
    <property type="evidence" value="ECO:0007669"/>
    <property type="project" value="UniProtKB-KW"/>
</dbReference>
<feature type="compositionally biased region" description="Polar residues" evidence="1">
    <location>
        <begin position="305"/>
        <end position="314"/>
    </location>
</feature>
<comment type="caution">
    <text evidence="2">The sequence shown here is derived from an EMBL/GenBank/DDBJ whole genome shotgun (WGS) entry which is preliminary data.</text>
</comment>
<evidence type="ECO:0000313" key="3">
    <source>
        <dbReference type="Proteomes" id="UP001521222"/>
    </source>
</evidence>
<proteinExistence type="predicted"/>